<dbReference type="GO" id="GO:0008250">
    <property type="term" value="C:oligosaccharyltransferase complex"/>
    <property type="evidence" value="ECO:0007669"/>
    <property type="project" value="UniProtKB-UniRule"/>
</dbReference>
<comment type="subunit">
    <text evidence="1">Component of the oligosaccharyltransferase (OST) complex.</text>
</comment>
<evidence type="ECO:0000259" key="3">
    <source>
        <dbReference type="Pfam" id="PF05817"/>
    </source>
</evidence>
<dbReference type="Pfam" id="PF05817">
    <property type="entry name" value="Ribophorin_II"/>
    <property type="match status" value="1"/>
</dbReference>
<sequence length="370" mass="41995">MRWDLSNRARVRPFKVAMWTGIFLVLVNGQYAKGISFLSYFLFLNKKCNIFIVFPFFLMLQNIITNGNGINTTKDESKAIKNKQKKNKTKIPKCKSRNNRNSNPCIDHVFHKYTKDLKIIFKSEQKKLGRITGFEHLRMFGRQTFSVFVILFWCGWCYLEETFTSTDKANLVKAIASSQNPSSHLFDDSLVTTYYGIEALQKAKDLSSTGDLCRALDKVTAENWEEYHALVLSKSRLPKCLEKVSDKMKTKVLTALSSDKLSHLYYALSIAEALSQQGKLNFCLSIGVSVAYGLCMLMTMSEGEGTQKKKKKNVSVTKNSDKFNWGEIDLVAVVKHLFSFRKADGLFVESATEKTTSAYRTALALLSLSK</sequence>
<evidence type="ECO:0000256" key="2">
    <source>
        <dbReference type="SAM" id="MobiDB-lite"/>
    </source>
</evidence>
<comment type="caution">
    <text evidence="4">The sequence shown here is derived from an EMBL/GenBank/DDBJ whole genome shotgun (WGS) entry which is preliminary data.</text>
</comment>
<dbReference type="GO" id="GO:0006487">
    <property type="term" value="P:protein N-linked glycosylation"/>
    <property type="evidence" value="ECO:0007669"/>
    <property type="project" value="UniProtKB-UniRule"/>
</dbReference>
<feature type="region of interest" description="Disordered" evidence="2">
    <location>
        <begin position="76"/>
        <end position="96"/>
    </location>
</feature>
<organism evidence="4 5">
    <name type="scientific">Reticulomyxa filosa</name>
    <dbReference type="NCBI Taxonomy" id="46433"/>
    <lineage>
        <taxon>Eukaryota</taxon>
        <taxon>Sar</taxon>
        <taxon>Rhizaria</taxon>
        <taxon>Retaria</taxon>
        <taxon>Foraminifera</taxon>
        <taxon>Monothalamids</taxon>
        <taxon>Reticulomyxidae</taxon>
        <taxon>Reticulomyxa</taxon>
    </lineage>
</organism>
<evidence type="ECO:0000313" key="4">
    <source>
        <dbReference type="EMBL" id="ETO34796.1"/>
    </source>
</evidence>
<feature type="domain" description="Ribophorin II N-terminal" evidence="3">
    <location>
        <begin position="164"/>
        <end position="277"/>
    </location>
</feature>
<keyword evidence="5" id="KW-1185">Reference proteome</keyword>
<dbReference type="Proteomes" id="UP000023152">
    <property type="component" value="Unassembled WGS sequence"/>
</dbReference>
<dbReference type="InterPro" id="IPR055373">
    <property type="entry name" value="Ribophorin_II_N"/>
</dbReference>
<comment type="pathway">
    <text evidence="1">Protein modification; protein glycosylation.</text>
</comment>
<proteinExistence type="inferred from homology"/>
<dbReference type="UniPathway" id="UPA00378"/>
<keyword evidence="1" id="KW-0256">Endoplasmic reticulum</keyword>
<comment type="similarity">
    <text evidence="1">Belongs to the SWP1 family.</text>
</comment>
<protein>
    <recommendedName>
        <fullName evidence="1">Dolichyl-diphosphooligosaccharide--protein glycosyltransferase subunit 2</fullName>
    </recommendedName>
    <alternativeName>
        <fullName evidence="1">Ribophorin-2</fullName>
    </alternativeName>
</protein>
<evidence type="ECO:0000256" key="1">
    <source>
        <dbReference type="RuleBase" id="RU366029"/>
    </source>
</evidence>
<dbReference type="AlphaFoldDB" id="X6P9E6"/>
<comment type="subcellular location">
    <subcellularLocation>
        <location evidence="1">Endoplasmic reticulum membrane</location>
        <topology evidence="1">Multi-pass membrane protein</topology>
    </subcellularLocation>
</comment>
<evidence type="ECO:0000313" key="5">
    <source>
        <dbReference type="Proteomes" id="UP000023152"/>
    </source>
</evidence>
<name>X6P9E6_RETFI</name>
<comment type="function">
    <text evidence="1">Subunit of the oligosaccharyl transferase (OST) complex that catalyzes the initial transfer of a defined glycan (Glc(3)Man(9)GlcNAc(2) in eukaryotes) from the lipid carrier dolichol-pyrophosphate to an asparagine residue within an Asn-X-Ser/Thr consensus motif in nascent polypeptide chains, the first step in protein N-glycosylation. N-glycosylation occurs cotranslationally and the complex associates with the Sec61 complex at the channel-forming translocon complex that mediates protein translocation across the endoplasmic reticulum (ER). All subunits are required for a maximal enzyme activity.</text>
</comment>
<dbReference type="EMBL" id="ASPP01002275">
    <property type="protein sequence ID" value="ETO34796.1"/>
    <property type="molecule type" value="Genomic_DNA"/>
</dbReference>
<feature type="compositionally biased region" description="Basic residues" evidence="2">
    <location>
        <begin position="80"/>
        <end position="96"/>
    </location>
</feature>
<gene>
    <name evidence="4" type="ORF">RFI_02293</name>
</gene>
<feature type="non-terminal residue" evidence="4">
    <location>
        <position position="370"/>
    </location>
</feature>
<reference evidence="4 5" key="1">
    <citation type="journal article" date="2013" name="Curr. Biol.">
        <title>The Genome of the Foraminiferan Reticulomyxa filosa.</title>
        <authorList>
            <person name="Glockner G."/>
            <person name="Hulsmann N."/>
            <person name="Schleicher M."/>
            <person name="Noegel A.A."/>
            <person name="Eichinger L."/>
            <person name="Gallinger C."/>
            <person name="Pawlowski J."/>
            <person name="Sierra R."/>
            <person name="Euteneuer U."/>
            <person name="Pillet L."/>
            <person name="Moustafa A."/>
            <person name="Platzer M."/>
            <person name="Groth M."/>
            <person name="Szafranski K."/>
            <person name="Schliwa M."/>
        </authorList>
    </citation>
    <scope>NUCLEOTIDE SEQUENCE [LARGE SCALE GENOMIC DNA]</scope>
</reference>
<accession>X6P9E6</accession>